<feature type="transmembrane region" description="Helical" evidence="1">
    <location>
        <begin position="612"/>
        <end position="631"/>
    </location>
</feature>
<feature type="transmembrane region" description="Helical" evidence="1">
    <location>
        <begin position="506"/>
        <end position="527"/>
    </location>
</feature>
<evidence type="ECO:0000259" key="3">
    <source>
        <dbReference type="Pfam" id="PF23021"/>
    </source>
</evidence>
<dbReference type="Pfam" id="PF23022">
    <property type="entry name" value="6TM_1st_PGAP2IP"/>
    <property type="match status" value="1"/>
</dbReference>
<feature type="transmembrane region" description="Helical" evidence="1">
    <location>
        <begin position="139"/>
        <end position="158"/>
    </location>
</feature>
<dbReference type="PANTHER" id="PTHR14859:SF1">
    <property type="entry name" value="PGAP2-INTERACTING PROTEIN"/>
    <property type="match status" value="1"/>
</dbReference>
<dbReference type="PANTHER" id="PTHR14859">
    <property type="entry name" value="CALCOFLUOR WHITE HYPERSENSITIVE PROTEIN PRECURSOR"/>
    <property type="match status" value="1"/>
</dbReference>
<proteinExistence type="predicted"/>
<evidence type="ECO:0000313" key="7">
    <source>
        <dbReference type="Proteomes" id="UP000008063"/>
    </source>
</evidence>
<feature type="domain" description="PGAP2IP second transmembrane" evidence="3">
    <location>
        <begin position="414"/>
        <end position="594"/>
    </location>
</feature>
<sequence>MGSRKNKIHGGPLVIHAHYIAAAHTYLALGAFFSALFLGCVLHYKNIVKNGVAGYPEEWFPSVSATIGDWFPERNIFQILIAITSGPRFALVFLQYFITRSTNSILPGCVFFAGIVRTLACGGWAYITSNDNHDVHDVLMILYILCNLPWMLGSIACTPLNHTQARRRRFFMSIVPMIYFFIQHKVHRIPGAYTRYSFFEWVLIILDVMFDSVAESDFRQANLQVGRAHGIALILTYVILAYIFWSIFTSLIPTIFYFSVWELAISGPELALLATLSPVLLGIAPLHAWASTLKGRVVLHILSLIGIGAYALHKPLHRLYAVTFANSCDLTFHLVMGLGLILSSLSKHANHSNNPVWPIVNEETGGWNKTGLALAVLAIYELSSRTTRSPEKDDNKKNTKEKIAKLAGTNQSLPWLTSSLALGSLLFSLHYLISDASTVITWSWTGYENGKPRGPLPNVHGSLTLIAQAVGILLPTFLHPQALLTHPAWFAYGTANAIVMYQYRNWIGYVGGLNLAVFLMSLLPPVLQQAAAAGKVGRTYFTAFFVVIILDLASIWTVAYAFVPGGIYLRERTDIVLLSQILLLSPAFRWRSSSTQSSYVTLNLRASYTQSTRLILALLSISSLLITLYRWPLVGPRPYKAGTRIFNAGIWTVHFGIDNVGRDSQRRMRDLIRRLDVVGLLETDLQRVVYGNRDLTRVITEDLGYYVDIGPGPNSHTWGAALLSKFPIINSTHHLLPSPNGELAPAIEAVLEVYGTEVTVVVAHNGQEQDPLDRELQSRELARIMARSYPQPVVFLGYVVTKPLAREPAPYDILISGGRVYDIDNQDWDRWCEYIFYRGLYRTSYARLSRGIVTDTELQIGQFVLPKHGHGVTNETEAARTLRAWKEVLPPDHVC</sequence>
<dbReference type="GO" id="GO:0031505">
    <property type="term" value="P:fungal-type cell wall organization"/>
    <property type="evidence" value="ECO:0007669"/>
    <property type="project" value="TreeGrafter"/>
</dbReference>
<dbReference type="Pfam" id="PF23021">
    <property type="entry name" value="6TM_2nd_PGAP2IP"/>
    <property type="match status" value="1"/>
</dbReference>
<dbReference type="GO" id="GO:0016020">
    <property type="term" value="C:membrane"/>
    <property type="evidence" value="ECO:0007669"/>
    <property type="project" value="GOC"/>
</dbReference>
<evidence type="ECO:0000256" key="1">
    <source>
        <dbReference type="SAM" id="Phobius"/>
    </source>
</evidence>
<keyword evidence="1" id="KW-1133">Transmembrane helix</keyword>
<dbReference type="GO" id="GO:0005783">
    <property type="term" value="C:endoplasmic reticulum"/>
    <property type="evidence" value="ECO:0007669"/>
    <property type="project" value="TreeGrafter"/>
</dbReference>
<feature type="domain" description="PGAP2IP first transmembrane" evidence="4">
    <location>
        <begin position="242"/>
        <end position="380"/>
    </location>
</feature>
<reference evidence="7" key="1">
    <citation type="journal article" date="2011" name="Science">
        <title>The plant cell wall-decomposing machinery underlies the functional diversity of forest fungi.</title>
        <authorList>
            <person name="Eastwood D.C."/>
            <person name="Floudas D."/>
            <person name="Binder M."/>
            <person name="Majcherczyk A."/>
            <person name="Schneider P."/>
            <person name="Aerts A."/>
            <person name="Asiegbu F.O."/>
            <person name="Baker S.E."/>
            <person name="Barry K."/>
            <person name="Bendiksby M."/>
            <person name="Blumentritt M."/>
            <person name="Coutinho P.M."/>
            <person name="Cullen D."/>
            <person name="de Vries R.P."/>
            <person name="Gathman A."/>
            <person name="Goodell B."/>
            <person name="Henrissat B."/>
            <person name="Ihrmark K."/>
            <person name="Kauserud H."/>
            <person name="Kohler A."/>
            <person name="LaButti K."/>
            <person name="Lapidus A."/>
            <person name="Lavin J.L."/>
            <person name="Lee Y.-H."/>
            <person name="Lindquist E."/>
            <person name="Lilly W."/>
            <person name="Lucas S."/>
            <person name="Morin E."/>
            <person name="Murat C."/>
            <person name="Oguiza J.A."/>
            <person name="Park J."/>
            <person name="Pisabarro A.G."/>
            <person name="Riley R."/>
            <person name="Rosling A."/>
            <person name="Salamov A."/>
            <person name="Schmidt O."/>
            <person name="Schmutz J."/>
            <person name="Skrede I."/>
            <person name="Stenlid J."/>
            <person name="Wiebenga A."/>
            <person name="Xie X."/>
            <person name="Kuees U."/>
            <person name="Hibbett D.S."/>
            <person name="Hoffmeister D."/>
            <person name="Hoegberg N."/>
            <person name="Martin F."/>
            <person name="Grigoriev I.V."/>
            <person name="Watkinson S.C."/>
        </authorList>
    </citation>
    <scope>NUCLEOTIDE SEQUENCE [LARGE SCALE GENOMIC DNA]</scope>
    <source>
        <strain evidence="7">strain S7.3</strain>
    </source>
</reference>
<keyword evidence="1" id="KW-0472">Membrane</keyword>
<dbReference type="InterPro" id="IPR019402">
    <property type="entry name" value="CWH43_N"/>
</dbReference>
<dbReference type="InterPro" id="IPR036691">
    <property type="entry name" value="Endo/exonu/phosph_ase_sf"/>
</dbReference>
<dbReference type="HOGENOM" id="CLU_009808_0_0_1"/>
<evidence type="ECO:0000259" key="2">
    <source>
        <dbReference type="Pfam" id="PF10277"/>
    </source>
</evidence>
<evidence type="ECO:0008006" key="8">
    <source>
        <dbReference type="Google" id="ProtNLM"/>
    </source>
</evidence>
<feature type="domain" description="PGAP2IP C-terminal nuclease-like" evidence="5">
    <location>
        <begin position="644"/>
        <end position="879"/>
    </location>
</feature>
<dbReference type="GO" id="GO:0006506">
    <property type="term" value="P:GPI anchor biosynthetic process"/>
    <property type="evidence" value="ECO:0007669"/>
    <property type="project" value="TreeGrafter"/>
</dbReference>
<dbReference type="OrthoDB" id="68581at2759"/>
<dbReference type="InParanoid" id="F8PYN1"/>
<dbReference type="Pfam" id="PF23226">
    <property type="entry name" value="Exo_endo_phos_PGAP2IP"/>
    <property type="match status" value="1"/>
</dbReference>
<feature type="transmembrane region" description="Helical" evidence="1">
    <location>
        <begin position="319"/>
        <end position="342"/>
    </location>
</feature>
<dbReference type="FunCoup" id="F8PYN1">
    <property type="interactions" value="148"/>
</dbReference>
<dbReference type="EMBL" id="GL945480">
    <property type="protein sequence ID" value="EGN98994.1"/>
    <property type="molecule type" value="Genomic_DNA"/>
</dbReference>
<dbReference type="AlphaFoldDB" id="F8PYN1"/>
<evidence type="ECO:0000313" key="6">
    <source>
        <dbReference type="EMBL" id="EGN98994.1"/>
    </source>
</evidence>
<dbReference type="Pfam" id="PF10277">
    <property type="entry name" value="Frag1"/>
    <property type="match status" value="1"/>
</dbReference>
<dbReference type="Proteomes" id="UP000008063">
    <property type="component" value="Unassembled WGS sequence"/>
</dbReference>
<feature type="transmembrane region" description="Helical" evidence="1">
    <location>
        <begin position="539"/>
        <end position="563"/>
    </location>
</feature>
<feature type="transmembrane region" description="Helical" evidence="1">
    <location>
        <begin position="105"/>
        <end position="127"/>
    </location>
</feature>
<feature type="transmembrane region" description="Helical" evidence="1">
    <location>
        <begin position="270"/>
        <end position="290"/>
    </location>
</feature>
<dbReference type="InterPro" id="IPR057315">
    <property type="entry name" value="Exo_endo_phos_PGAP2IP_C"/>
</dbReference>
<dbReference type="OMA" id="CVWYFPL"/>
<dbReference type="InterPro" id="IPR053912">
    <property type="entry name" value="PGAP2IP_TM_1nd"/>
</dbReference>
<feature type="transmembrane region" description="Helical" evidence="1">
    <location>
        <begin position="413"/>
        <end position="433"/>
    </location>
</feature>
<keyword evidence="1" id="KW-0812">Transmembrane</keyword>
<feature type="transmembrane region" description="Helical" evidence="1">
    <location>
        <begin position="297"/>
        <end position="313"/>
    </location>
</feature>
<protein>
    <recommendedName>
        <fullName evidence="8">Calcofluor white hypersensitive protein</fullName>
    </recommendedName>
</protein>
<gene>
    <name evidence="6" type="ORF">SERLA73DRAFT_54796</name>
</gene>
<organism evidence="7">
    <name type="scientific">Serpula lacrymans var. lacrymans (strain S7.3)</name>
    <name type="common">Dry rot fungus</name>
    <dbReference type="NCBI Taxonomy" id="936435"/>
    <lineage>
        <taxon>Eukaryota</taxon>
        <taxon>Fungi</taxon>
        <taxon>Dikarya</taxon>
        <taxon>Basidiomycota</taxon>
        <taxon>Agaricomycotina</taxon>
        <taxon>Agaricomycetes</taxon>
        <taxon>Agaricomycetidae</taxon>
        <taxon>Boletales</taxon>
        <taxon>Coniophorineae</taxon>
        <taxon>Serpulaceae</taxon>
        <taxon>Serpula</taxon>
    </lineage>
</organism>
<dbReference type="STRING" id="936435.F8PYN1"/>
<feature type="transmembrane region" description="Helical" evidence="1">
    <location>
        <begin position="21"/>
        <end position="44"/>
    </location>
</feature>
<evidence type="ECO:0000259" key="5">
    <source>
        <dbReference type="Pfam" id="PF23226"/>
    </source>
</evidence>
<dbReference type="eggNOG" id="KOG3979">
    <property type="taxonomic scope" value="Eukaryota"/>
</dbReference>
<keyword evidence="7" id="KW-1185">Reference proteome</keyword>
<feature type="transmembrane region" description="Helical" evidence="1">
    <location>
        <begin position="459"/>
        <end position="478"/>
    </location>
</feature>
<name>F8PYN1_SERL3</name>
<dbReference type="InterPro" id="IPR053911">
    <property type="entry name" value="PGAP2IP_TM_2nd"/>
</dbReference>
<dbReference type="FunFam" id="3.60.10.10:FF:000100">
    <property type="entry name" value="Unplaced genomic scaffold supercont2.12, whole genome shotgun sequence"/>
    <property type="match status" value="1"/>
</dbReference>
<feature type="domain" description="CWH43-like N-terminal" evidence="2">
    <location>
        <begin position="18"/>
        <end position="220"/>
    </location>
</feature>
<evidence type="ECO:0000259" key="4">
    <source>
        <dbReference type="Pfam" id="PF23022"/>
    </source>
</evidence>
<feature type="transmembrane region" description="Helical" evidence="1">
    <location>
        <begin position="231"/>
        <end position="258"/>
    </location>
</feature>
<accession>F8PYN1</accession>
<dbReference type="SUPFAM" id="SSF56219">
    <property type="entry name" value="DNase I-like"/>
    <property type="match status" value="1"/>
</dbReference>
<dbReference type="InterPro" id="IPR051916">
    <property type="entry name" value="GPI-anchor_lipid_remodeler"/>
</dbReference>
<dbReference type="Gene3D" id="3.60.10.10">
    <property type="entry name" value="Endonuclease/exonuclease/phosphatase"/>
    <property type="match status" value="1"/>
</dbReference>